<evidence type="ECO:0000256" key="2">
    <source>
        <dbReference type="ARBA" id="ARBA00022833"/>
    </source>
</evidence>
<dbReference type="Proteomes" id="UP001487740">
    <property type="component" value="Unassembled WGS sequence"/>
</dbReference>
<comment type="caution">
    <text evidence="8">The sequence shown here is derived from an EMBL/GenBank/DDBJ whole genome shotgun (WGS) entry which is preliminary data.</text>
</comment>
<keyword evidence="2 5" id="KW-0862">Zinc</keyword>
<feature type="region of interest" description="Disordered" evidence="6">
    <location>
        <begin position="100"/>
        <end position="171"/>
    </location>
</feature>
<name>A0AAW0UD88_SCYPA</name>
<dbReference type="GO" id="GO:0000978">
    <property type="term" value="F:RNA polymerase II cis-regulatory region sequence-specific DNA binding"/>
    <property type="evidence" value="ECO:0007669"/>
    <property type="project" value="TreeGrafter"/>
</dbReference>
<feature type="compositionally biased region" description="Basic and acidic residues" evidence="6">
    <location>
        <begin position="146"/>
        <end position="156"/>
    </location>
</feature>
<evidence type="ECO:0000259" key="7">
    <source>
        <dbReference type="PROSITE" id="PS50809"/>
    </source>
</evidence>
<dbReference type="Pfam" id="PF00751">
    <property type="entry name" value="DM"/>
    <property type="match status" value="1"/>
</dbReference>
<gene>
    <name evidence="8" type="ORF">O3P69_004519</name>
</gene>
<dbReference type="InterPro" id="IPR026607">
    <property type="entry name" value="DMRT"/>
</dbReference>
<evidence type="ECO:0000256" key="1">
    <source>
        <dbReference type="ARBA" id="ARBA00022723"/>
    </source>
</evidence>
<keyword evidence="4 5" id="KW-0539">Nucleus</keyword>
<evidence type="ECO:0000256" key="6">
    <source>
        <dbReference type="SAM" id="MobiDB-lite"/>
    </source>
</evidence>
<evidence type="ECO:0000313" key="9">
    <source>
        <dbReference type="Proteomes" id="UP001487740"/>
    </source>
</evidence>
<evidence type="ECO:0000256" key="4">
    <source>
        <dbReference type="ARBA" id="ARBA00023242"/>
    </source>
</evidence>
<accession>A0AAW0UD88</accession>
<dbReference type="SMART" id="SM00301">
    <property type="entry name" value="DM"/>
    <property type="match status" value="1"/>
</dbReference>
<proteinExistence type="predicted"/>
<dbReference type="Gene3D" id="4.10.1040.10">
    <property type="entry name" value="DM DNA-binding domain"/>
    <property type="match status" value="1"/>
</dbReference>
<sequence>MRHQQRLWRYKKFSWQQREAEENTSEGEGTPNNFQSEEQQEQLDPAKSHTRREMVCDKCRNHNKIVKKRGHKGSCPFENCKCELCIFTIKRQKLMKHQQRVRRSQIAAPAVQVVRSPPQPRATADSPDSDLQSVKSVPPISPPTDSLHERTERNTEAGRSPLVHAAPQDMSPTVEWTSQMNECTMEEAPQPQDNCFHPVTTTPCQPTPLDHHLEYHGTSDMHSPIQLTKNDHNLNSSPRLEYPGNMRLSVMCGGFGRVPQVQNVSTALSSLPAYGHHRFVPWNGAVSEMGERCRMEPNNNVHHQVPLRPQPIPADRLPRPQMDWPFIGFSYPPANILQSAPQPSISVCDNFMPQHPQAGMDEHWYGTRGPHPTEGNGVSYSGGLPYFASALLHPGAKPSLSLMPTDRTLPEYGSSLTEFKQRDLHQVNHFGAFPRNCNNVIV</sequence>
<keyword evidence="1 5" id="KW-0479">Metal-binding</keyword>
<protein>
    <recommendedName>
        <fullName evidence="7">DM domain-containing protein</fullName>
    </recommendedName>
</protein>
<dbReference type="GO" id="GO:0005634">
    <property type="term" value="C:nucleus"/>
    <property type="evidence" value="ECO:0007669"/>
    <property type="project" value="UniProtKB-SubCell"/>
</dbReference>
<dbReference type="AlphaFoldDB" id="A0AAW0UD88"/>
<dbReference type="PROSITE" id="PS50809">
    <property type="entry name" value="DM_2"/>
    <property type="match status" value="1"/>
</dbReference>
<keyword evidence="3 5" id="KW-0238">DNA-binding</keyword>
<dbReference type="PANTHER" id="PTHR12322">
    <property type="entry name" value="DOUBLESEX AND MAB-3 RELATED TRANSCRIPTION FACTOR DMRT"/>
    <property type="match status" value="1"/>
</dbReference>
<evidence type="ECO:0000313" key="8">
    <source>
        <dbReference type="EMBL" id="KAK8397771.1"/>
    </source>
</evidence>
<feature type="region of interest" description="Disordered" evidence="6">
    <location>
        <begin position="16"/>
        <end position="51"/>
    </location>
</feature>
<organism evidence="8 9">
    <name type="scientific">Scylla paramamosain</name>
    <name type="common">Mud crab</name>
    <dbReference type="NCBI Taxonomy" id="85552"/>
    <lineage>
        <taxon>Eukaryota</taxon>
        <taxon>Metazoa</taxon>
        <taxon>Ecdysozoa</taxon>
        <taxon>Arthropoda</taxon>
        <taxon>Crustacea</taxon>
        <taxon>Multicrustacea</taxon>
        <taxon>Malacostraca</taxon>
        <taxon>Eumalacostraca</taxon>
        <taxon>Eucarida</taxon>
        <taxon>Decapoda</taxon>
        <taxon>Pleocyemata</taxon>
        <taxon>Brachyura</taxon>
        <taxon>Eubrachyura</taxon>
        <taxon>Portunoidea</taxon>
        <taxon>Portunidae</taxon>
        <taxon>Portuninae</taxon>
        <taxon>Scylla</taxon>
    </lineage>
</organism>
<feature type="DNA-binding region" description="DM" evidence="5">
    <location>
        <begin position="56"/>
        <end position="103"/>
    </location>
</feature>
<feature type="compositionally biased region" description="Polar residues" evidence="6">
    <location>
        <begin position="26"/>
        <end position="37"/>
    </location>
</feature>
<evidence type="ECO:0000256" key="3">
    <source>
        <dbReference type="ARBA" id="ARBA00023125"/>
    </source>
</evidence>
<dbReference type="GO" id="GO:0000981">
    <property type="term" value="F:DNA-binding transcription factor activity, RNA polymerase II-specific"/>
    <property type="evidence" value="ECO:0007669"/>
    <property type="project" value="TreeGrafter"/>
</dbReference>
<dbReference type="SUPFAM" id="SSF82927">
    <property type="entry name" value="Cysteine-rich DNA binding domain, (DM domain)"/>
    <property type="match status" value="1"/>
</dbReference>
<dbReference type="InterPro" id="IPR036407">
    <property type="entry name" value="DM_DNA-bd_sf"/>
</dbReference>
<dbReference type="InterPro" id="IPR001275">
    <property type="entry name" value="DM_DNA-bd"/>
</dbReference>
<dbReference type="PANTHER" id="PTHR12322:SF116">
    <property type="entry name" value="DOUBLESEX-MAB RELATED 99B"/>
    <property type="match status" value="1"/>
</dbReference>
<dbReference type="GO" id="GO:0007548">
    <property type="term" value="P:sex differentiation"/>
    <property type="evidence" value="ECO:0007669"/>
    <property type="project" value="TreeGrafter"/>
</dbReference>
<comment type="subcellular location">
    <subcellularLocation>
        <location evidence="5">Nucleus</location>
    </subcellularLocation>
</comment>
<feature type="domain" description="DM" evidence="7">
    <location>
        <begin position="56"/>
        <end position="103"/>
    </location>
</feature>
<keyword evidence="9" id="KW-1185">Reference proteome</keyword>
<dbReference type="GO" id="GO:0046872">
    <property type="term" value="F:metal ion binding"/>
    <property type="evidence" value="ECO:0007669"/>
    <property type="project" value="UniProtKB-KW"/>
</dbReference>
<dbReference type="EMBL" id="JARAKH010000013">
    <property type="protein sequence ID" value="KAK8397771.1"/>
    <property type="molecule type" value="Genomic_DNA"/>
</dbReference>
<reference evidence="8 9" key="1">
    <citation type="submission" date="2023-03" db="EMBL/GenBank/DDBJ databases">
        <title>High-quality genome of Scylla paramamosain provides insights in environmental adaptation.</title>
        <authorList>
            <person name="Zhang L."/>
        </authorList>
    </citation>
    <scope>NUCLEOTIDE SEQUENCE [LARGE SCALE GENOMIC DNA]</scope>
    <source>
        <strain evidence="8">LZ_2023a</strain>
        <tissue evidence="8">Muscle</tissue>
    </source>
</reference>
<dbReference type="PROSITE" id="PS40000">
    <property type="entry name" value="DM_1"/>
    <property type="match status" value="1"/>
</dbReference>
<evidence type="ECO:0000256" key="5">
    <source>
        <dbReference type="PROSITE-ProRule" id="PRU00070"/>
    </source>
</evidence>